<feature type="domain" description="SHSP" evidence="3">
    <location>
        <begin position="27"/>
        <end position="141"/>
    </location>
</feature>
<dbReference type="SUPFAM" id="SSF49764">
    <property type="entry name" value="HSP20-like chaperones"/>
    <property type="match status" value="1"/>
</dbReference>
<evidence type="ECO:0000313" key="5">
    <source>
        <dbReference type="Proteomes" id="UP000824193"/>
    </source>
</evidence>
<evidence type="ECO:0000259" key="3">
    <source>
        <dbReference type="PROSITE" id="PS01031"/>
    </source>
</evidence>
<sequence length="141" mass="15949">MFGMIPFTREENSLWNYLDNMEKSLFTGFGDMSQFRCDIQDKGDSYLLEAELPGFEKEDISLDLNGDTMVITARHNSEKEDKGEGNYLRRERKYGSYSRSFNVSGINTDAIKAAYKSGILEITLPKQAEVAPAARTIQIEG</sequence>
<dbReference type="Proteomes" id="UP000824193">
    <property type="component" value="Unassembled WGS sequence"/>
</dbReference>
<dbReference type="AlphaFoldDB" id="A0A9D1V617"/>
<dbReference type="PROSITE" id="PS01031">
    <property type="entry name" value="SHSP"/>
    <property type="match status" value="1"/>
</dbReference>
<comment type="similarity">
    <text evidence="1 2">Belongs to the small heat shock protein (HSP20) family.</text>
</comment>
<evidence type="ECO:0000256" key="2">
    <source>
        <dbReference type="RuleBase" id="RU003616"/>
    </source>
</evidence>
<gene>
    <name evidence="4" type="ORF">H9865_11605</name>
</gene>
<dbReference type="CDD" id="cd06471">
    <property type="entry name" value="ACD_LpsHSP_like"/>
    <property type="match status" value="1"/>
</dbReference>
<dbReference type="Gene3D" id="2.60.40.790">
    <property type="match status" value="1"/>
</dbReference>
<organism evidence="4 5">
    <name type="scientific">Candidatus Allofournierella pullicola</name>
    <dbReference type="NCBI Taxonomy" id="2838596"/>
    <lineage>
        <taxon>Bacteria</taxon>
        <taxon>Bacillati</taxon>
        <taxon>Bacillota</taxon>
        <taxon>Clostridia</taxon>
        <taxon>Eubacteriales</taxon>
        <taxon>Oscillospiraceae</taxon>
        <taxon>Allofournierella</taxon>
    </lineage>
</organism>
<name>A0A9D1V617_9FIRM</name>
<evidence type="ECO:0000313" key="4">
    <source>
        <dbReference type="EMBL" id="HIX06722.1"/>
    </source>
</evidence>
<reference evidence="4" key="1">
    <citation type="journal article" date="2021" name="PeerJ">
        <title>Extensive microbial diversity within the chicken gut microbiome revealed by metagenomics and culture.</title>
        <authorList>
            <person name="Gilroy R."/>
            <person name="Ravi A."/>
            <person name="Getino M."/>
            <person name="Pursley I."/>
            <person name="Horton D.L."/>
            <person name="Alikhan N.F."/>
            <person name="Baker D."/>
            <person name="Gharbi K."/>
            <person name="Hall N."/>
            <person name="Watson M."/>
            <person name="Adriaenssens E.M."/>
            <person name="Foster-Nyarko E."/>
            <person name="Jarju S."/>
            <person name="Secka A."/>
            <person name="Antonio M."/>
            <person name="Oren A."/>
            <person name="Chaudhuri R.R."/>
            <person name="La Ragione R."/>
            <person name="Hildebrand F."/>
            <person name="Pallen M.J."/>
        </authorList>
    </citation>
    <scope>NUCLEOTIDE SEQUENCE</scope>
    <source>
        <strain evidence="4">2239</strain>
    </source>
</reference>
<dbReference type="InterPro" id="IPR002068">
    <property type="entry name" value="A-crystallin/Hsp20_dom"/>
</dbReference>
<dbReference type="InterPro" id="IPR008978">
    <property type="entry name" value="HSP20-like_chaperone"/>
</dbReference>
<protein>
    <submittedName>
        <fullName evidence="4">Hsp20/alpha crystallin family protein</fullName>
    </submittedName>
</protein>
<dbReference type="InterPro" id="IPR031107">
    <property type="entry name" value="Small_HSP"/>
</dbReference>
<accession>A0A9D1V617</accession>
<evidence type="ECO:0000256" key="1">
    <source>
        <dbReference type="PROSITE-ProRule" id="PRU00285"/>
    </source>
</evidence>
<comment type="caution">
    <text evidence="4">The sequence shown here is derived from an EMBL/GenBank/DDBJ whole genome shotgun (WGS) entry which is preliminary data.</text>
</comment>
<proteinExistence type="inferred from homology"/>
<dbReference type="EMBL" id="DXFW01000039">
    <property type="protein sequence ID" value="HIX06722.1"/>
    <property type="molecule type" value="Genomic_DNA"/>
</dbReference>
<dbReference type="Pfam" id="PF00011">
    <property type="entry name" value="HSP20"/>
    <property type="match status" value="1"/>
</dbReference>
<dbReference type="PANTHER" id="PTHR11527">
    <property type="entry name" value="HEAT-SHOCK PROTEIN 20 FAMILY MEMBER"/>
    <property type="match status" value="1"/>
</dbReference>
<reference evidence="4" key="2">
    <citation type="submission" date="2021-04" db="EMBL/GenBank/DDBJ databases">
        <authorList>
            <person name="Gilroy R."/>
        </authorList>
    </citation>
    <scope>NUCLEOTIDE SEQUENCE</scope>
    <source>
        <strain evidence="4">2239</strain>
    </source>
</reference>